<dbReference type="GO" id="GO:0006422">
    <property type="term" value="P:aspartyl-tRNA aminoacylation"/>
    <property type="evidence" value="ECO:0007669"/>
    <property type="project" value="TreeGrafter"/>
</dbReference>
<reference evidence="8" key="1">
    <citation type="submission" date="2021-01" db="EMBL/GenBank/DDBJ databases">
        <authorList>
            <person name="Corre E."/>
            <person name="Pelletier E."/>
            <person name="Niang G."/>
            <person name="Scheremetjew M."/>
            <person name="Finn R."/>
            <person name="Kale V."/>
            <person name="Holt S."/>
            <person name="Cochrane G."/>
            <person name="Meng A."/>
            <person name="Brown T."/>
            <person name="Cohen L."/>
        </authorList>
    </citation>
    <scope>NUCLEOTIDE SEQUENCE</scope>
    <source>
        <strain evidence="8">CCMP1897</strain>
    </source>
</reference>
<dbReference type="InterPro" id="IPR002312">
    <property type="entry name" value="Asp/Asn-tRNA-synth_IIb"/>
</dbReference>
<evidence type="ECO:0000256" key="3">
    <source>
        <dbReference type="ARBA" id="ARBA00022741"/>
    </source>
</evidence>
<gene>
    <name evidence="8" type="ORF">PSAL00342_LOCUS6069</name>
</gene>
<proteinExistence type="inferred from homology"/>
<dbReference type="CDD" id="cd00777">
    <property type="entry name" value="AspRS_core"/>
    <property type="match status" value="1"/>
</dbReference>
<name>A0A7S3UGD6_9CHLO</name>
<dbReference type="PRINTS" id="PR01042">
    <property type="entry name" value="TRNASYNTHASP"/>
</dbReference>
<dbReference type="InterPro" id="IPR004524">
    <property type="entry name" value="Asp-tRNA-ligase_1"/>
</dbReference>
<keyword evidence="4" id="KW-0067">ATP-binding</keyword>
<dbReference type="InterPro" id="IPR004364">
    <property type="entry name" value="Aa-tRNA-synt_II"/>
</dbReference>
<dbReference type="AlphaFoldDB" id="A0A7S3UGD6"/>
<dbReference type="PANTHER" id="PTHR22594">
    <property type="entry name" value="ASPARTYL/LYSYL-TRNA SYNTHETASE"/>
    <property type="match status" value="1"/>
</dbReference>
<dbReference type="PROSITE" id="PS50862">
    <property type="entry name" value="AA_TRNA_LIGASE_II"/>
    <property type="match status" value="1"/>
</dbReference>
<accession>A0A7S3UGD6</accession>
<dbReference type="SUPFAM" id="SSF50249">
    <property type="entry name" value="Nucleic acid-binding proteins"/>
    <property type="match status" value="1"/>
</dbReference>
<dbReference type="InterPro" id="IPR006195">
    <property type="entry name" value="aa-tRNA-synth_II"/>
</dbReference>
<dbReference type="CDD" id="cd04317">
    <property type="entry name" value="EcAspRS_like_N"/>
    <property type="match status" value="1"/>
</dbReference>
<organism evidence="8">
    <name type="scientific">Picocystis salinarum</name>
    <dbReference type="NCBI Taxonomy" id="88271"/>
    <lineage>
        <taxon>Eukaryota</taxon>
        <taxon>Viridiplantae</taxon>
        <taxon>Chlorophyta</taxon>
        <taxon>Picocystophyceae</taxon>
        <taxon>Picocystales</taxon>
        <taxon>Picocystaceae</taxon>
        <taxon>Picocystis</taxon>
    </lineage>
</organism>
<evidence type="ECO:0000259" key="7">
    <source>
        <dbReference type="PROSITE" id="PS50862"/>
    </source>
</evidence>
<dbReference type="Pfam" id="PF02938">
    <property type="entry name" value="GAD"/>
    <property type="match status" value="1"/>
</dbReference>
<dbReference type="EMBL" id="HBIS01006695">
    <property type="protein sequence ID" value="CAE0612234.1"/>
    <property type="molecule type" value="Transcribed_RNA"/>
</dbReference>
<dbReference type="SUPFAM" id="SSF55261">
    <property type="entry name" value="GAD domain-like"/>
    <property type="match status" value="1"/>
</dbReference>
<evidence type="ECO:0000256" key="5">
    <source>
        <dbReference type="ARBA" id="ARBA00022917"/>
    </source>
</evidence>
<evidence type="ECO:0000256" key="4">
    <source>
        <dbReference type="ARBA" id="ARBA00022840"/>
    </source>
</evidence>
<keyword evidence="3" id="KW-0547">Nucleotide-binding</keyword>
<dbReference type="Pfam" id="PF01336">
    <property type="entry name" value="tRNA_anti-codon"/>
    <property type="match status" value="1"/>
</dbReference>
<dbReference type="Gene3D" id="2.40.50.140">
    <property type="entry name" value="Nucleic acid-binding proteins"/>
    <property type="match status" value="1"/>
</dbReference>
<dbReference type="Gene3D" id="3.30.1360.30">
    <property type="entry name" value="GAD-like domain"/>
    <property type="match status" value="1"/>
</dbReference>
<dbReference type="InterPro" id="IPR029351">
    <property type="entry name" value="GAD_dom"/>
</dbReference>
<evidence type="ECO:0000256" key="2">
    <source>
        <dbReference type="ARBA" id="ARBA00022598"/>
    </source>
</evidence>
<dbReference type="InterPro" id="IPR047089">
    <property type="entry name" value="Asp-tRNA-ligase_1_N"/>
</dbReference>
<dbReference type="InterPro" id="IPR012340">
    <property type="entry name" value="NA-bd_OB-fold"/>
</dbReference>
<keyword evidence="5" id="KW-0648">Protein biosynthesis</keyword>
<keyword evidence="2" id="KW-0436">Ligase</keyword>
<dbReference type="SUPFAM" id="SSF55681">
    <property type="entry name" value="Class II aaRS and biotin synthetases"/>
    <property type="match status" value="1"/>
</dbReference>
<sequence>MPPTTRCTDLSPSLHHLLVYLTRATWPPSVDCRTTTLGGGGALRFLARAIPTLPSRRNSLVGFTFHHVDFAACAAAMYAPMRMGSACLRSLRARPAICRCAAASAAETLVQAPSWPSRSHLAGTLRASDVDAKVCLCGWVDGTRNHGGIVFVDLRDHSGVVQLASDPKGALETHRRMERLRNEYVVHVFGTVRLRHESNPKMQTGEVELCVDRIELLNAVTKPLPFSVSHVEDAKNQSPLEETRLKYRVLDLRTKRMANNLKLRHQVIKCMRRFLEDEQGFTEIETPILTKSTPEGARDYLVPSRIHPGSWYALPQSPQLFKQMLMCAGFDRYYQLARCFRDEDLRADRQPEFTQLDLEMAFMDQNQIMQLSEDLLVKVFKDCANIELSKPFPRMTYDAAMSRYGTDRPDTRYDLRLYDISMHVKDCSFKVFADAVSDGGSVYCIRVPNGGRISNSKLKWPKGEVAKEAAAAGLAGLSFARLGADGTLEGAKPILEALEGDRANKIMEHIRMEPGDLLLFGAGPTRSIQTALGRLRCFIANSLGEIVDSNVQHTALWITDFPLMEWNEEQERYESVHHPFTAPHASDLSNLQNARAHAYDIVYNGVEIGGGSLRIYQREVQEKVFAAIGVSKMEAEEKFGYLLQCFDMGAPPHGGLALGIDRLVMLLCGASSIRDVIAFPKTTQAVCSLTHTPDPVPPSQLKELHIRLDQSKEPH</sequence>
<dbReference type="InterPro" id="IPR004365">
    <property type="entry name" value="NA-bd_OB_tRNA"/>
</dbReference>
<protein>
    <recommendedName>
        <fullName evidence="7">Aminoacyl-transfer RNA synthetases class-II family profile domain-containing protein</fullName>
    </recommendedName>
</protein>
<dbReference type="GO" id="GO:0003676">
    <property type="term" value="F:nucleic acid binding"/>
    <property type="evidence" value="ECO:0007669"/>
    <property type="project" value="InterPro"/>
</dbReference>
<keyword evidence="6" id="KW-0030">Aminoacyl-tRNA synthetase</keyword>
<dbReference type="HAMAP" id="MF_00044">
    <property type="entry name" value="Asp_tRNA_synth_type1"/>
    <property type="match status" value="1"/>
</dbReference>
<dbReference type="Pfam" id="PF00152">
    <property type="entry name" value="tRNA-synt_2"/>
    <property type="match status" value="1"/>
</dbReference>
<dbReference type="NCBIfam" id="NF001750">
    <property type="entry name" value="PRK00476.1"/>
    <property type="match status" value="1"/>
</dbReference>
<dbReference type="GO" id="GO:0005739">
    <property type="term" value="C:mitochondrion"/>
    <property type="evidence" value="ECO:0007669"/>
    <property type="project" value="TreeGrafter"/>
</dbReference>
<dbReference type="GO" id="GO:0004815">
    <property type="term" value="F:aspartate-tRNA ligase activity"/>
    <property type="evidence" value="ECO:0007669"/>
    <property type="project" value="TreeGrafter"/>
</dbReference>
<dbReference type="Gene3D" id="3.30.930.10">
    <property type="entry name" value="Bira Bifunctional Protein, Domain 2"/>
    <property type="match status" value="1"/>
</dbReference>
<feature type="domain" description="Aminoacyl-transfer RNA synthetases class-II family profile" evidence="7">
    <location>
        <begin position="261"/>
        <end position="680"/>
    </location>
</feature>
<comment type="similarity">
    <text evidence="1">Belongs to the class-II aminoacyl-tRNA synthetase family. Type 1 subfamily.</text>
</comment>
<dbReference type="InterPro" id="IPR047090">
    <property type="entry name" value="AspRS_core"/>
</dbReference>
<dbReference type="PANTHER" id="PTHR22594:SF5">
    <property type="entry name" value="ASPARTATE--TRNA LIGASE, MITOCHONDRIAL"/>
    <property type="match status" value="1"/>
</dbReference>
<evidence type="ECO:0000313" key="8">
    <source>
        <dbReference type="EMBL" id="CAE0612234.1"/>
    </source>
</evidence>
<dbReference type="InterPro" id="IPR045864">
    <property type="entry name" value="aa-tRNA-synth_II/BPL/LPL"/>
</dbReference>
<evidence type="ECO:0000256" key="1">
    <source>
        <dbReference type="ARBA" id="ARBA00006303"/>
    </source>
</evidence>
<dbReference type="InterPro" id="IPR004115">
    <property type="entry name" value="GAD-like_sf"/>
</dbReference>
<dbReference type="GO" id="GO:0005524">
    <property type="term" value="F:ATP binding"/>
    <property type="evidence" value="ECO:0007669"/>
    <property type="project" value="UniProtKB-KW"/>
</dbReference>
<evidence type="ECO:0000256" key="6">
    <source>
        <dbReference type="ARBA" id="ARBA00023146"/>
    </source>
</evidence>
<dbReference type="NCBIfam" id="TIGR00459">
    <property type="entry name" value="aspS_bact"/>
    <property type="match status" value="1"/>
</dbReference>